<gene>
    <name evidence="2" type="ORF">LSAA_11447</name>
</gene>
<organism evidence="2 3">
    <name type="scientific">Lepeophtheirus salmonis</name>
    <name type="common">Salmon louse</name>
    <name type="synonym">Caligus salmonis</name>
    <dbReference type="NCBI Taxonomy" id="72036"/>
    <lineage>
        <taxon>Eukaryota</taxon>
        <taxon>Metazoa</taxon>
        <taxon>Ecdysozoa</taxon>
        <taxon>Arthropoda</taxon>
        <taxon>Crustacea</taxon>
        <taxon>Multicrustacea</taxon>
        <taxon>Hexanauplia</taxon>
        <taxon>Copepoda</taxon>
        <taxon>Siphonostomatoida</taxon>
        <taxon>Caligidae</taxon>
        <taxon>Lepeophtheirus</taxon>
    </lineage>
</organism>
<feature type="region of interest" description="Disordered" evidence="1">
    <location>
        <begin position="108"/>
        <end position="146"/>
    </location>
</feature>
<evidence type="ECO:0000313" key="2">
    <source>
        <dbReference type="EMBL" id="CAF2965509.1"/>
    </source>
</evidence>
<proteinExistence type="predicted"/>
<dbReference type="Proteomes" id="UP000675881">
    <property type="component" value="Chromosome 6"/>
</dbReference>
<evidence type="ECO:0000313" key="3">
    <source>
        <dbReference type="Proteomes" id="UP000675881"/>
    </source>
</evidence>
<dbReference type="AlphaFoldDB" id="A0A7R8CXV2"/>
<reference evidence="2" key="1">
    <citation type="submission" date="2021-02" db="EMBL/GenBank/DDBJ databases">
        <authorList>
            <person name="Bekaert M."/>
        </authorList>
    </citation>
    <scope>NUCLEOTIDE SEQUENCE</scope>
    <source>
        <strain evidence="2">IoA-00</strain>
    </source>
</reference>
<keyword evidence="3" id="KW-1185">Reference proteome</keyword>
<name>A0A7R8CXV2_LEPSM</name>
<sequence length="394" mass="44954">MYKTWNVLNVEWTRPGTVIENDIINNIQEAQQSILCRIPFLNFAENHFTTDGDYEAFPEVIVTKLQSLEHTLQEEPSSHPWIQRSKISPSIARNGAIPCKSRHARMVRKSARKNANPKANITPAHRETPNDDPLITPNSNTLSNPDPAGVDEEYFLPRHPNEHSDKQPLTTNKGSLILELYFRLTDFYDARFIHDLSANRSDCITGCTSILTDLFSGTQRLSSRASTKRHLLYAVYNTRIQRLNRSLTSYDFTVWMKCLVNRMAGTLSRSPMDKPTQGTIILEISQIEYEPITIEGIAHGGFQFTAAETQNFFARWGIAHRLSIKALLKTQNMKPQVVPLELRNTTLRHGSLSSSQIVFGRPKRSRLPSHNLSLAEDWQDHLNKHGHRIAKQHE</sequence>
<evidence type="ECO:0000256" key="1">
    <source>
        <dbReference type="SAM" id="MobiDB-lite"/>
    </source>
</evidence>
<protein>
    <submittedName>
        <fullName evidence="2">(salmon louse) hypothetical protein</fullName>
    </submittedName>
</protein>
<dbReference type="EMBL" id="HG994585">
    <property type="protein sequence ID" value="CAF2965509.1"/>
    <property type="molecule type" value="Genomic_DNA"/>
</dbReference>
<accession>A0A7R8CXV2</accession>